<dbReference type="AlphaFoldDB" id="A0AAV8YTD4"/>
<keyword evidence="6 13" id="KW-0479">Metal-binding</keyword>
<sequence length="544" mass="63015">TTQVQRSCRSVVDFLYQIIMFLAIIVCVIVYGIYVKFVKPSFYWQNRQIFHVKPFSRFIKVFIRGKSFFESTIDAYNLYPDRRYYGSYQFLKPGLFVRDLDLIKRIMVKDFEHFPDHMSVINEKADSVVGLNLFSLKGEKWREMRSTLSPAFTGSKMRSMYTLMQDTAENFAEYLFKKDEEMLELEMKDIFSRFSNDVIANCAFGVKCDSLKDENNQFFTMGTTLTTPTVLVIVRTIFVNLFPKIVDILNISAFPKYIVNFFRELVKDTMAFREKEHIVRPDMIHLLMEARKGRLKHDTEKHHENDTGFATAQDSSQGKSAGKIEITDDVATAQALVFFFAGFDTMSSMLMLLSYELALNPDVQAKLHEEIDDTLARCDGRVSYEELLKMKYLDQVISETLRRYPPGYMITRLCTRDYRVEAKLENETDFVLSKGCIVSIPVSGIHMDPQYFPEPYKFNPERFSDENKRNIVSGSYMPFGSGPRNCIGSRFALLEGKALAVSLLSRFEIVPTKKTMIPIKFAKTFNIAVKDGLWLGFKRRSNKM</sequence>
<feature type="transmembrane region" description="Helical" evidence="15">
    <location>
        <begin position="14"/>
        <end position="34"/>
    </location>
</feature>
<keyword evidence="15" id="KW-0812">Transmembrane</keyword>
<evidence type="ECO:0000256" key="7">
    <source>
        <dbReference type="ARBA" id="ARBA00022824"/>
    </source>
</evidence>
<protein>
    <recommendedName>
        <fullName evidence="18">Cytochrome</fullName>
    </recommendedName>
</protein>
<evidence type="ECO:0000313" key="17">
    <source>
        <dbReference type="Proteomes" id="UP001162162"/>
    </source>
</evidence>
<evidence type="ECO:0000256" key="14">
    <source>
        <dbReference type="RuleBase" id="RU000461"/>
    </source>
</evidence>
<evidence type="ECO:0000256" key="2">
    <source>
        <dbReference type="ARBA" id="ARBA00004174"/>
    </source>
</evidence>
<evidence type="ECO:0000256" key="9">
    <source>
        <dbReference type="ARBA" id="ARBA00023002"/>
    </source>
</evidence>
<dbReference type="EMBL" id="JAPWTK010000052">
    <property type="protein sequence ID" value="KAJ8953903.1"/>
    <property type="molecule type" value="Genomic_DNA"/>
</dbReference>
<dbReference type="PRINTS" id="PR00385">
    <property type="entry name" value="P450"/>
</dbReference>
<comment type="subcellular location">
    <subcellularLocation>
        <location evidence="3">Endoplasmic reticulum membrane</location>
        <topology evidence="3">Peripheral membrane protein</topology>
    </subcellularLocation>
    <subcellularLocation>
        <location evidence="2">Microsome membrane</location>
        <topology evidence="2">Peripheral membrane protein</topology>
    </subcellularLocation>
</comment>
<keyword evidence="8" id="KW-0492">Microsome</keyword>
<accession>A0AAV8YTD4</accession>
<keyword evidence="11 14" id="KW-0503">Monooxygenase</keyword>
<dbReference type="SUPFAM" id="SSF48264">
    <property type="entry name" value="Cytochrome P450"/>
    <property type="match status" value="1"/>
</dbReference>
<comment type="cofactor">
    <cofactor evidence="1 13">
        <name>heme</name>
        <dbReference type="ChEBI" id="CHEBI:30413"/>
    </cofactor>
</comment>
<keyword evidence="10 13" id="KW-0408">Iron</keyword>
<dbReference type="Proteomes" id="UP001162162">
    <property type="component" value="Unassembled WGS sequence"/>
</dbReference>
<keyword evidence="12 15" id="KW-0472">Membrane</keyword>
<dbReference type="InterPro" id="IPR017972">
    <property type="entry name" value="Cyt_P450_CS"/>
</dbReference>
<gene>
    <name evidence="16" type="ORF">NQ318_019143</name>
</gene>
<dbReference type="GO" id="GO:0016705">
    <property type="term" value="F:oxidoreductase activity, acting on paired donors, with incorporation or reduction of molecular oxygen"/>
    <property type="evidence" value="ECO:0007669"/>
    <property type="project" value="InterPro"/>
</dbReference>
<dbReference type="CDD" id="cd11056">
    <property type="entry name" value="CYP6-like"/>
    <property type="match status" value="1"/>
</dbReference>
<dbReference type="GO" id="GO:0005789">
    <property type="term" value="C:endoplasmic reticulum membrane"/>
    <property type="evidence" value="ECO:0007669"/>
    <property type="project" value="UniProtKB-SubCell"/>
</dbReference>
<evidence type="ECO:0000256" key="13">
    <source>
        <dbReference type="PIRSR" id="PIRSR602401-1"/>
    </source>
</evidence>
<dbReference type="GO" id="GO:0020037">
    <property type="term" value="F:heme binding"/>
    <property type="evidence" value="ECO:0007669"/>
    <property type="project" value="InterPro"/>
</dbReference>
<evidence type="ECO:0000256" key="11">
    <source>
        <dbReference type="ARBA" id="ARBA00023033"/>
    </source>
</evidence>
<keyword evidence="9 14" id="KW-0560">Oxidoreductase</keyword>
<dbReference type="InterPro" id="IPR036396">
    <property type="entry name" value="Cyt_P450_sf"/>
</dbReference>
<dbReference type="PRINTS" id="PR00463">
    <property type="entry name" value="EP450I"/>
</dbReference>
<evidence type="ECO:0008006" key="18">
    <source>
        <dbReference type="Google" id="ProtNLM"/>
    </source>
</evidence>
<evidence type="ECO:0000256" key="5">
    <source>
        <dbReference type="ARBA" id="ARBA00022617"/>
    </source>
</evidence>
<evidence type="ECO:0000313" key="16">
    <source>
        <dbReference type="EMBL" id="KAJ8953903.1"/>
    </source>
</evidence>
<keyword evidence="5 13" id="KW-0349">Heme</keyword>
<evidence type="ECO:0000256" key="1">
    <source>
        <dbReference type="ARBA" id="ARBA00001971"/>
    </source>
</evidence>
<evidence type="ECO:0000256" key="10">
    <source>
        <dbReference type="ARBA" id="ARBA00023004"/>
    </source>
</evidence>
<evidence type="ECO:0000256" key="12">
    <source>
        <dbReference type="ARBA" id="ARBA00023136"/>
    </source>
</evidence>
<keyword evidence="15" id="KW-1133">Transmembrane helix</keyword>
<comment type="similarity">
    <text evidence="4 14">Belongs to the cytochrome P450 family.</text>
</comment>
<feature type="non-terminal residue" evidence="16">
    <location>
        <position position="1"/>
    </location>
</feature>
<evidence type="ECO:0000256" key="3">
    <source>
        <dbReference type="ARBA" id="ARBA00004406"/>
    </source>
</evidence>
<proteinExistence type="inferred from homology"/>
<dbReference type="PROSITE" id="PS00086">
    <property type="entry name" value="CYTOCHROME_P450"/>
    <property type="match status" value="1"/>
</dbReference>
<keyword evidence="17" id="KW-1185">Reference proteome</keyword>
<dbReference type="InterPro" id="IPR050476">
    <property type="entry name" value="Insect_CytP450_Detox"/>
</dbReference>
<evidence type="ECO:0000256" key="15">
    <source>
        <dbReference type="SAM" id="Phobius"/>
    </source>
</evidence>
<organism evidence="16 17">
    <name type="scientific">Aromia moschata</name>
    <dbReference type="NCBI Taxonomy" id="1265417"/>
    <lineage>
        <taxon>Eukaryota</taxon>
        <taxon>Metazoa</taxon>
        <taxon>Ecdysozoa</taxon>
        <taxon>Arthropoda</taxon>
        <taxon>Hexapoda</taxon>
        <taxon>Insecta</taxon>
        <taxon>Pterygota</taxon>
        <taxon>Neoptera</taxon>
        <taxon>Endopterygota</taxon>
        <taxon>Coleoptera</taxon>
        <taxon>Polyphaga</taxon>
        <taxon>Cucujiformia</taxon>
        <taxon>Chrysomeloidea</taxon>
        <taxon>Cerambycidae</taxon>
        <taxon>Cerambycinae</taxon>
        <taxon>Callichromatini</taxon>
        <taxon>Aromia</taxon>
    </lineage>
</organism>
<dbReference type="GO" id="GO:0004497">
    <property type="term" value="F:monooxygenase activity"/>
    <property type="evidence" value="ECO:0007669"/>
    <property type="project" value="UniProtKB-KW"/>
</dbReference>
<name>A0AAV8YTD4_9CUCU</name>
<evidence type="ECO:0000256" key="4">
    <source>
        <dbReference type="ARBA" id="ARBA00010617"/>
    </source>
</evidence>
<dbReference type="GO" id="GO:0005506">
    <property type="term" value="F:iron ion binding"/>
    <property type="evidence" value="ECO:0007669"/>
    <property type="project" value="InterPro"/>
</dbReference>
<dbReference type="Pfam" id="PF00067">
    <property type="entry name" value="p450"/>
    <property type="match status" value="1"/>
</dbReference>
<feature type="binding site" description="axial binding residue" evidence="13">
    <location>
        <position position="486"/>
    </location>
    <ligand>
        <name>heme</name>
        <dbReference type="ChEBI" id="CHEBI:30413"/>
    </ligand>
    <ligandPart>
        <name>Fe</name>
        <dbReference type="ChEBI" id="CHEBI:18248"/>
    </ligandPart>
</feature>
<dbReference type="InterPro" id="IPR002401">
    <property type="entry name" value="Cyt_P450_E_grp-I"/>
</dbReference>
<keyword evidence="7" id="KW-0256">Endoplasmic reticulum</keyword>
<dbReference type="PANTHER" id="PTHR24292">
    <property type="entry name" value="CYTOCHROME P450"/>
    <property type="match status" value="1"/>
</dbReference>
<reference evidence="16" key="1">
    <citation type="journal article" date="2023" name="Insect Mol. Biol.">
        <title>Genome sequencing provides insights into the evolution of gene families encoding plant cell wall-degrading enzymes in longhorned beetles.</title>
        <authorList>
            <person name="Shin N.R."/>
            <person name="Okamura Y."/>
            <person name="Kirsch R."/>
            <person name="Pauchet Y."/>
        </authorList>
    </citation>
    <scope>NUCLEOTIDE SEQUENCE</scope>
    <source>
        <strain evidence="16">AMC_N1</strain>
    </source>
</reference>
<dbReference type="InterPro" id="IPR001128">
    <property type="entry name" value="Cyt_P450"/>
</dbReference>
<evidence type="ECO:0000256" key="8">
    <source>
        <dbReference type="ARBA" id="ARBA00022848"/>
    </source>
</evidence>
<dbReference type="FunFam" id="1.10.630.10:FF:000042">
    <property type="entry name" value="Cytochrome P450"/>
    <property type="match status" value="1"/>
</dbReference>
<dbReference type="PANTHER" id="PTHR24292:SF54">
    <property type="entry name" value="CYP9F3-RELATED"/>
    <property type="match status" value="1"/>
</dbReference>
<comment type="caution">
    <text evidence="16">The sequence shown here is derived from an EMBL/GenBank/DDBJ whole genome shotgun (WGS) entry which is preliminary data.</text>
</comment>
<evidence type="ECO:0000256" key="6">
    <source>
        <dbReference type="ARBA" id="ARBA00022723"/>
    </source>
</evidence>
<dbReference type="Gene3D" id="1.10.630.10">
    <property type="entry name" value="Cytochrome P450"/>
    <property type="match status" value="1"/>
</dbReference>